<organism evidence="1 2">
    <name type="scientific">Hungatella hathewayi WAL-18680</name>
    <dbReference type="NCBI Taxonomy" id="742737"/>
    <lineage>
        <taxon>Bacteria</taxon>
        <taxon>Bacillati</taxon>
        <taxon>Bacillota</taxon>
        <taxon>Clostridia</taxon>
        <taxon>Lachnospirales</taxon>
        <taxon>Lachnospiraceae</taxon>
        <taxon>Hungatella</taxon>
    </lineage>
</organism>
<dbReference type="Proteomes" id="UP000005384">
    <property type="component" value="Unassembled WGS sequence"/>
</dbReference>
<comment type="caution">
    <text evidence="1">The sequence shown here is derived from an EMBL/GenBank/DDBJ whole genome shotgun (WGS) entry which is preliminary data.</text>
</comment>
<dbReference type="RefSeq" id="WP_006782829.1">
    <property type="nucleotide sequence ID" value="NZ_CP040506.1"/>
</dbReference>
<dbReference type="AlphaFoldDB" id="G5IMW3"/>
<dbReference type="Gene3D" id="3.30.565.40">
    <property type="entry name" value="Fervidobacterium nodosum Rt17-B1 like"/>
    <property type="match status" value="1"/>
</dbReference>
<name>G5IMW3_9FIRM</name>
<dbReference type="OrthoDB" id="2065578at2"/>
<protein>
    <submittedName>
        <fullName evidence="1">Uncharacterized protein</fullName>
    </submittedName>
</protein>
<accession>G5IMW3</accession>
<proteinExistence type="predicted"/>
<gene>
    <name evidence="1" type="ORF">HMPREF9473_04841</name>
</gene>
<dbReference type="HOGENOM" id="CLU_547220_0_0_9"/>
<evidence type="ECO:0000313" key="2">
    <source>
        <dbReference type="Proteomes" id="UP000005384"/>
    </source>
</evidence>
<sequence length="498" mass="58046">MGVLILGVFLYSRVNLNVNDKKEVEYSSISEPEQQNENAPKEYDNVFDFPLDDIIYPDPEAFTLIKNAYQSIDFYGTFEPGNIEHYDLYKQHFKQLVNNNEPFTKKSTGEKMFIGEYVELKGHSIFNPRGYYYLFFDVDEDDAPELCIVTNTGCTYIYKYNTDSNEFVLIHELSVSHYGVNGTNKIRWDGVGGTWLSSVLYKYDEDSEEEYSVRFFCAPNYNEKKGESEEVYMAGLPHYTDKSKQVIIPDKLKEQAYLDTGYEIYYFRITEEQYLELSQDYFEASRLADVMRKDVTYTYDDLFNSCVDRGIKDKDYTVTIESFTENGSYVEYPQIEGLTDKKKQAKINDILKEQVYMGAKTYMDEPFVDFSNPDYVYTFSIKVGVTNQDIASFHYYFDVYGEVHHEDGGVSRDTTRSYGVTIDMKAGEMLDLSDFMVVDERLINSTDGSNLETDYNSAVRYPYHKFKDVFCVYTTEEEKDNFHSYTSQEAIEILKESV</sequence>
<evidence type="ECO:0000313" key="1">
    <source>
        <dbReference type="EMBL" id="EHI57204.1"/>
    </source>
</evidence>
<keyword evidence="2" id="KW-1185">Reference proteome</keyword>
<reference evidence="1 2" key="1">
    <citation type="submission" date="2011-08" db="EMBL/GenBank/DDBJ databases">
        <title>The Genome Sequence of Clostridium hathewayi WAL-18680.</title>
        <authorList>
            <consortium name="The Broad Institute Genome Sequencing Platform"/>
            <person name="Earl A."/>
            <person name="Ward D."/>
            <person name="Feldgarden M."/>
            <person name="Gevers D."/>
            <person name="Finegold S.M."/>
            <person name="Summanen P.H."/>
            <person name="Molitoris D.R."/>
            <person name="Song M."/>
            <person name="Daigneault M."/>
            <person name="Allen-Vercoe E."/>
            <person name="Young S.K."/>
            <person name="Zeng Q."/>
            <person name="Gargeya S."/>
            <person name="Fitzgerald M."/>
            <person name="Haas B."/>
            <person name="Abouelleil A."/>
            <person name="Alvarado L."/>
            <person name="Arachchi H.M."/>
            <person name="Berlin A."/>
            <person name="Brown A."/>
            <person name="Chapman S.B."/>
            <person name="Chen Z."/>
            <person name="Dunbar C."/>
            <person name="Freedman E."/>
            <person name="Gearin G."/>
            <person name="Gellesch M."/>
            <person name="Goldberg J."/>
            <person name="Griggs A."/>
            <person name="Gujja S."/>
            <person name="Heiman D."/>
            <person name="Howarth C."/>
            <person name="Larson L."/>
            <person name="Lui A."/>
            <person name="MacDonald P.J.P."/>
            <person name="Montmayeur A."/>
            <person name="Murphy C."/>
            <person name="Neiman D."/>
            <person name="Pearson M."/>
            <person name="Priest M."/>
            <person name="Roberts A."/>
            <person name="Saif S."/>
            <person name="Shea T."/>
            <person name="Shenoy N."/>
            <person name="Sisk P."/>
            <person name="Stolte C."/>
            <person name="Sykes S."/>
            <person name="Wortman J."/>
            <person name="Nusbaum C."/>
            <person name="Birren B."/>
        </authorList>
    </citation>
    <scope>NUCLEOTIDE SEQUENCE [LARGE SCALE GENOMIC DNA]</scope>
    <source>
        <strain evidence="1 2">WAL-18680</strain>
    </source>
</reference>
<dbReference type="PATRIC" id="fig|742737.3.peg.4830"/>
<dbReference type="EMBL" id="ADLN01000123">
    <property type="protein sequence ID" value="EHI57204.1"/>
    <property type="molecule type" value="Genomic_DNA"/>
</dbReference>